<sequence>MPFDAHQNRSAQRALMAQLSGWSMGMAFALSSLTVAAAPCSAGLSQDDVLHLTRSGHIKAFPAILEKARHHHSGKLLEAELECDAKGRYVYEIELLDQDGMVWELKFNAVTGDYITANEEE</sequence>
<evidence type="ECO:0000259" key="2">
    <source>
        <dbReference type="Pfam" id="PF03413"/>
    </source>
</evidence>
<dbReference type="RefSeq" id="WP_251594328.1">
    <property type="nucleotide sequence ID" value="NZ_JAMLJI010000003.1"/>
</dbReference>
<keyword evidence="1" id="KW-0732">Signal</keyword>
<name>A0ABU1GXM2_9GAMM</name>
<dbReference type="Proteomes" id="UP001269375">
    <property type="component" value="Unassembled WGS sequence"/>
</dbReference>
<dbReference type="Gene3D" id="3.10.450.40">
    <property type="match status" value="1"/>
</dbReference>
<proteinExistence type="predicted"/>
<gene>
    <name evidence="3" type="ORF">QC825_10935</name>
</gene>
<comment type="caution">
    <text evidence="3">The sequence shown here is derived from an EMBL/GenBank/DDBJ whole genome shotgun (WGS) entry which is preliminary data.</text>
</comment>
<dbReference type="EMBL" id="JARWAO010000005">
    <property type="protein sequence ID" value="MDR5896590.1"/>
    <property type="molecule type" value="Genomic_DNA"/>
</dbReference>
<organism evidence="3 4">
    <name type="scientific">Larsenimonas suaedae</name>
    <dbReference type="NCBI Taxonomy" id="1851019"/>
    <lineage>
        <taxon>Bacteria</taxon>
        <taxon>Pseudomonadati</taxon>
        <taxon>Pseudomonadota</taxon>
        <taxon>Gammaproteobacteria</taxon>
        <taxon>Oceanospirillales</taxon>
        <taxon>Halomonadaceae</taxon>
        <taxon>Larsenimonas</taxon>
    </lineage>
</organism>
<accession>A0ABU1GXM2</accession>
<feature type="chain" id="PRO_5046824810" evidence="1">
    <location>
        <begin position="38"/>
        <end position="121"/>
    </location>
</feature>
<evidence type="ECO:0000313" key="4">
    <source>
        <dbReference type="Proteomes" id="UP001269375"/>
    </source>
</evidence>
<protein>
    <submittedName>
        <fullName evidence="3">PepSY domain-containing protein</fullName>
    </submittedName>
</protein>
<dbReference type="InterPro" id="IPR025711">
    <property type="entry name" value="PepSY"/>
</dbReference>
<evidence type="ECO:0000256" key="1">
    <source>
        <dbReference type="SAM" id="SignalP"/>
    </source>
</evidence>
<feature type="domain" description="PepSY" evidence="2">
    <location>
        <begin position="64"/>
        <end position="113"/>
    </location>
</feature>
<keyword evidence="4" id="KW-1185">Reference proteome</keyword>
<dbReference type="Pfam" id="PF03413">
    <property type="entry name" value="PepSY"/>
    <property type="match status" value="1"/>
</dbReference>
<feature type="signal peptide" evidence="1">
    <location>
        <begin position="1"/>
        <end position="37"/>
    </location>
</feature>
<evidence type="ECO:0000313" key="3">
    <source>
        <dbReference type="EMBL" id="MDR5896590.1"/>
    </source>
</evidence>
<reference evidence="3 4" key="1">
    <citation type="submission" date="2023-04" db="EMBL/GenBank/DDBJ databases">
        <title>A long-awaited taxogenomic arrangement of the family Halomonadaceae.</title>
        <authorList>
            <person name="De La Haba R."/>
            <person name="Chuvochina M."/>
            <person name="Wittouck S."/>
            <person name="Arahal D.R."/>
            <person name="Sanchez-Porro C."/>
            <person name="Hugenholtz P."/>
            <person name="Ventosa A."/>
        </authorList>
    </citation>
    <scope>NUCLEOTIDE SEQUENCE [LARGE SCALE GENOMIC DNA]</scope>
    <source>
        <strain evidence="3 4">DSM 22428</strain>
    </source>
</reference>